<dbReference type="RefSeq" id="WP_254756441.1">
    <property type="nucleotide sequence ID" value="NZ_JANCLT010000001.1"/>
</dbReference>
<gene>
    <name evidence="1" type="ORF">NK662_00960</name>
</gene>
<keyword evidence="2" id="KW-1185">Reference proteome</keyword>
<reference evidence="1" key="1">
    <citation type="submission" date="2022-07" db="EMBL/GenBank/DDBJ databases">
        <authorList>
            <person name="Li W.-J."/>
            <person name="Deng Q.-Q."/>
        </authorList>
    </citation>
    <scope>NUCLEOTIDE SEQUENCE</scope>
    <source>
        <strain evidence="1">SYSU M60031</strain>
    </source>
</reference>
<dbReference type="Proteomes" id="UP001156102">
    <property type="component" value="Unassembled WGS sequence"/>
</dbReference>
<dbReference type="EMBL" id="JANCLT010000001">
    <property type="protein sequence ID" value="MCP8967106.1"/>
    <property type="molecule type" value="Genomic_DNA"/>
</dbReference>
<accession>A0AA42BN49</accession>
<dbReference type="AlphaFoldDB" id="A0AA42BN49"/>
<proteinExistence type="predicted"/>
<dbReference type="InterPro" id="IPR025023">
    <property type="entry name" value="DUF3912"/>
</dbReference>
<dbReference type="Pfam" id="PF13051">
    <property type="entry name" value="DUF3912"/>
    <property type="match status" value="1"/>
</dbReference>
<organism evidence="1 2">
    <name type="scientific">Ectobacillus ponti</name>
    <dbReference type="NCBI Taxonomy" id="2961894"/>
    <lineage>
        <taxon>Bacteria</taxon>
        <taxon>Bacillati</taxon>
        <taxon>Bacillota</taxon>
        <taxon>Bacilli</taxon>
        <taxon>Bacillales</taxon>
        <taxon>Bacillaceae</taxon>
        <taxon>Ectobacillus</taxon>
    </lineage>
</organism>
<evidence type="ECO:0000313" key="2">
    <source>
        <dbReference type="Proteomes" id="UP001156102"/>
    </source>
</evidence>
<comment type="caution">
    <text evidence="1">The sequence shown here is derived from an EMBL/GenBank/DDBJ whole genome shotgun (WGS) entry which is preliminary data.</text>
</comment>
<name>A0AA42BN49_9BACI</name>
<sequence>MSFDIAGQKAYVKHGPYRNRIGIIQREGRGVYALVMNDGAHVHVEFQDLVLVDVDYRDFHEWCEQNGYI</sequence>
<evidence type="ECO:0000313" key="1">
    <source>
        <dbReference type="EMBL" id="MCP8967106.1"/>
    </source>
</evidence>
<protein>
    <submittedName>
        <fullName evidence="1">DUF3912 family protein</fullName>
    </submittedName>
</protein>